<evidence type="ECO:0000259" key="8">
    <source>
        <dbReference type="PROSITE" id="PS50928"/>
    </source>
</evidence>
<dbReference type="InterPro" id="IPR045621">
    <property type="entry name" value="BPD_transp_1_N"/>
</dbReference>
<dbReference type="KEGG" id="nsl:BOX37_14435"/>
<dbReference type="GO" id="GO:0055085">
    <property type="term" value="P:transmembrane transport"/>
    <property type="evidence" value="ECO:0007669"/>
    <property type="project" value="InterPro"/>
</dbReference>
<feature type="transmembrane region" description="Helical" evidence="7">
    <location>
        <begin position="280"/>
        <end position="307"/>
    </location>
</feature>
<dbReference type="RefSeq" id="WP_071928132.1">
    <property type="nucleotide sequence ID" value="NZ_CP018082.1"/>
</dbReference>
<accession>A0A1J0VSD1</accession>
<evidence type="ECO:0000256" key="5">
    <source>
        <dbReference type="ARBA" id="ARBA00022989"/>
    </source>
</evidence>
<comment type="similarity">
    <text evidence="7">Belongs to the binding-protein-dependent transport system permease family.</text>
</comment>
<keyword evidence="6 7" id="KW-0472">Membrane</keyword>
<comment type="subcellular location">
    <subcellularLocation>
        <location evidence="1 7">Cell membrane</location>
        <topology evidence="1 7">Multi-pass membrane protein</topology>
    </subcellularLocation>
</comment>
<dbReference type="EMBL" id="CP018082">
    <property type="protein sequence ID" value="APE34947.1"/>
    <property type="molecule type" value="Genomic_DNA"/>
</dbReference>
<dbReference type="PANTHER" id="PTHR43163:SF3">
    <property type="entry name" value="PEPTIDE ABC TRANSPORTER PERMEASE PROTEIN"/>
    <property type="match status" value="1"/>
</dbReference>
<feature type="domain" description="ABC transmembrane type-1" evidence="8">
    <location>
        <begin position="95"/>
        <end position="303"/>
    </location>
</feature>
<dbReference type="InterPro" id="IPR035906">
    <property type="entry name" value="MetI-like_sf"/>
</dbReference>
<feature type="transmembrane region" description="Helical" evidence="7">
    <location>
        <begin position="237"/>
        <end position="260"/>
    </location>
</feature>
<feature type="transmembrane region" description="Helical" evidence="7">
    <location>
        <begin position="141"/>
        <end position="162"/>
    </location>
</feature>
<organism evidence="9 10">
    <name type="scientific">Nocardia mangyaensis</name>
    <dbReference type="NCBI Taxonomy" id="2213200"/>
    <lineage>
        <taxon>Bacteria</taxon>
        <taxon>Bacillati</taxon>
        <taxon>Actinomycetota</taxon>
        <taxon>Actinomycetes</taxon>
        <taxon>Mycobacteriales</taxon>
        <taxon>Nocardiaceae</taxon>
        <taxon>Nocardia</taxon>
    </lineage>
</organism>
<dbReference type="InterPro" id="IPR000515">
    <property type="entry name" value="MetI-like"/>
</dbReference>
<feature type="transmembrane region" description="Helical" evidence="7">
    <location>
        <begin position="9"/>
        <end position="27"/>
    </location>
</feature>
<feature type="transmembrane region" description="Helical" evidence="7">
    <location>
        <begin position="99"/>
        <end position="120"/>
    </location>
</feature>
<feature type="transmembrane region" description="Helical" evidence="7">
    <location>
        <begin position="174"/>
        <end position="194"/>
    </location>
</feature>
<evidence type="ECO:0000313" key="9">
    <source>
        <dbReference type="EMBL" id="APE34947.1"/>
    </source>
</evidence>
<keyword evidence="3" id="KW-1003">Cell membrane</keyword>
<keyword evidence="5 7" id="KW-1133">Transmembrane helix</keyword>
<dbReference type="Pfam" id="PF00528">
    <property type="entry name" value="BPD_transp_1"/>
    <property type="match status" value="1"/>
</dbReference>
<keyword evidence="2 7" id="KW-0813">Transport</keyword>
<dbReference type="OrthoDB" id="4695618at2"/>
<dbReference type="Proteomes" id="UP000183810">
    <property type="component" value="Chromosome"/>
</dbReference>
<reference evidence="9" key="1">
    <citation type="submission" date="2016-11" db="EMBL/GenBank/DDBJ databases">
        <authorList>
            <person name="Jaros S."/>
            <person name="Januszkiewicz K."/>
            <person name="Wedrychowicz H."/>
        </authorList>
    </citation>
    <scope>NUCLEOTIDE SEQUENCE [LARGE SCALE GENOMIC DNA]</scope>
    <source>
        <strain evidence="9">Y48</strain>
    </source>
</reference>
<evidence type="ECO:0000256" key="6">
    <source>
        <dbReference type="ARBA" id="ARBA00023136"/>
    </source>
</evidence>
<evidence type="ECO:0000256" key="1">
    <source>
        <dbReference type="ARBA" id="ARBA00004651"/>
    </source>
</evidence>
<protein>
    <recommendedName>
        <fullName evidence="8">ABC transmembrane type-1 domain-containing protein</fullName>
    </recommendedName>
</protein>
<dbReference type="SUPFAM" id="SSF161098">
    <property type="entry name" value="MetI-like"/>
    <property type="match status" value="1"/>
</dbReference>
<dbReference type="AlphaFoldDB" id="A0A1J0VSD1"/>
<dbReference type="Pfam" id="PF19300">
    <property type="entry name" value="BPD_transp_1_N"/>
    <property type="match status" value="1"/>
</dbReference>
<keyword evidence="4 7" id="KW-0812">Transmembrane</keyword>
<evidence type="ECO:0000256" key="4">
    <source>
        <dbReference type="ARBA" id="ARBA00022692"/>
    </source>
</evidence>
<dbReference type="GO" id="GO:0005886">
    <property type="term" value="C:plasma membrane"/>
    <property type="evidence" value="ECO:0007669"/>
    <property type="project" value="UniProtKB-SubCell"/>
</dbReference>
<evidence type="ECO:0000256" key="3">
    <source>
        <dbReference type="ARBA" id="ARBA00022475"/>
    </source>
</evidence>
<keyword evidence="10" id="KW-1185">Reference proteome</keyword>
<evidence type="ECO:0000256" key="7">
    <source>
        <dbReference type="RuleBase" id="RU363032"/>
    </source>
</evidence>
<dbReference type="Gene3D" id="1.10.3720.10">
    <property type="entry name" value="MetI-like"/>
    <property type="match status" value="1"/>
</dbReference>
<evidence type="ECO:0000313" key="10">
    <source>
        <dbReference type="Proteomes" id="UP000183810"/>
    </source>
</evidence>
<sequence length="313" mass="32919">MTLLILRRLGAAVGMIFAVSILAFLILSSGTDDLARNILGEAATAQAVDDLTRELGLDKPLLAQFLPWLGDLIRGDLGQSYLTRQPVIDVVGERLPVTFSLMALTIVVVAFASTALAILAATRRGAVDRAIQAGSIVAHAVPNYLVAMLLASWLAVGLQLFPAAGFVPLTVSPYAWGASLALPVVSLALAGVAASAQQARGALVDVLASDYIRTLRSRGISQRSLLWRHAMRNASPAWLTTLSLQLIGLIGGSFMIEKVFGMEGLGSMAVNATLSGDRPVLMGIVILTTVFVATVNLLVDLALAWAIPKARVS</sequence>
<dbReference type="CDD" id="cd06261">
    <property type="entry name" value="TM_PBP2"/>
    <property type="match status" value="1"/>
</dbReference>
<evidence type="ECO:0000256" key="2">
    <source>
        <dbReference type="ARBA" id="ARBA00022448"/>
    </source>
</evidence>
<gene>
    <name evidence="9" type="ORF">BOX37_14435</name>
</gene>
<dbReference type="PANTHER" id="PTHR43163">
    <property type="entry name" value="DIPEPTIDE TRANSPORT SYSTEM PERMEASE PROTEIN DPPB-RELATED"/>
    <property type="match status" value="1"/>
</dbReference>
<dbReference type="PROSITE" id="PS50928">
    <property type="entry name" value="ABC_TM1"/>
    <property type="match status" value="1"/>
</dbReference>
<proteinExistence type="inferred from homology"/>
<name>A0A1J0VSD1_9NOCA</name>